<dbReference type="eggNOG" id="COG1214">
    <property type="taxonomic scope" value="Bacteria"/>
</dbReference>
<organism evidence="2 3">
    <name type="scientific">Oscillochloris trichoides DG-6</name>
    <dbReference type="NCBI Taxonomy" id="765420"/>
    <lineage>
        <taxon>Bacteria</taxon>
        <taxon>Bacillati</taxon>
        <taxon>Chloroflexota</taxon>
        <taxon>Chloroflexia</taxon>
        <taxon>Chloroflexales</taxon>
        <taxon>Chloroflexineae</taxon>
        <taxon>Oscillochloridaceae</taxon>
        <taxon>Oscillochloris</taxon>
    </lineage>
</organism>
<accession>E1IHY4</accession>
<dbReference type="InterPro" id="IPR000905">
    <property type="entry name" value="Gcp-like_dom"/>
</dbReference>
<dbReference type="Pfam" id="PF00814">
    <property type="entry name" value="TsaD"/>
    <property type="match status" value="1"/>
</dbReference>
<reference evidence="2 3" key="1">
    <citation type="journal article" date="2011" name="J. Bacteriol.">
        <title>Draft genome sequence of the anoxygenic filamentous phototrophic bacterium Oscillochloris trichoides subsp. DG-6.</title>
        <authorList>
            <person name="Kuznetsov B.B."/>
            <person name="Ivanovsky R.N."/>
            <person name="Keppen O.I."/>
            <person name="Sukhacheva M.V."/>
            <person name="Bumazhkin B.K."/>
            <person name="Patutina E.O."/>
            <person name="Beletsky A.V."/>
            <person name="Mardanov A.V."/>
            <person name="Baslerov R.V."/>
            <person name="Panteleeva A.N."/>
            <person name="Kolganova T.V."/>
            <person name="Ravin N.V."/>
            <person name="Skryabin K.G."/>
        </authorList>
    </citation>
    <scope>NUCLEOTIDE SEQUENCE [LARGE SCALE GENOMIC DNA]</scope>
    <source>
        <strain evidence="2 3">DG-6</strain>
    </source>
</reference>
<protein>
    <submittedName>
        <fullName evidence="2">Peptidase M22 glycoprotease</fullName>
    </submittedName>
</protein>
<feature type="domain" description="Gcp-like" evidence="1">
    <location>
        <begin position="32"/>
        <end position="124"/>
    </location>
</feature>
<name>E1IHY4_9CHLR</name>
<dbReference type="Proteomes" id="UP000054010">
    <property type="component" value="Unassembled WGS sequence"/>
</dbReference>
<dbReference type="NCBIfam" id="TIGR03725">
    <property type="entry name" value="T6A_YeaZ"/>
    <property type="match status" value="1"/>
</dbReference>
<evidence type="ECO:0000259" key="1">
    <source>
        <dbReference type="Pfam" id="PF00814"/>
    </source>
</evidence>
<dbReference type="GO" id="GO:0002949">
    <property type="term" value="P:tRNA threonylcarbamoyladenosine modification"/>
    <property type="evidence" value="ECO:0007669"/>
    <property type="project" value="InterPro"/>
</dbReference>
<comment type="caution">
    <text evidence="2">The sequence shown here is derived from an EMBL/GenBank/DDBJ whole genome shotgun (WGS) entry which is preliminary data.</text>
</comment>
<dbReference type="InterPro" id="IPR043129">
    <property type="entry name" value="ATPase_NBD"/>
</dbReference>
<dbReference type="PANTHER" id="PTHR11735:SF11">
    <property type="entry name" value="TRNA THREONYLCARBAMOYLADENOSINE BIOSYNTHESIS PROTEIN TSAB"/>
    <property type="match status" value="1"/>
</dbReference>
<dbReference type="PANTHER" id="PTHR11735">
    <property type="entry name" value="TRNA N6-ADENOSINE THREONYLCARBAMOYLTRANSFERASE"/>
    <property type="match status" value="1"/>
</dbReference>
<dbReference type="HOGENOM" id="CLU_064886_0_0_0"/>
<keyword evidence="3" id="KW-1185">Reference proteome</keyword>
<dbReference type="GO" id="GO:0005829">
    <property type="term" value="C:cytosol"/>
    <property type="evidence" value="ECO:0007669"/>
    <property type="project" value="TreeGrafter"/>
</dbReference>
<dbReference type="SUPFAM" id="SSF53067">
    <property type="entry name" value="Actin-like ATPase domain"/>
    <property type="match status" value="1"/>
</dbReference>
<evidence type="ECO:0000313" key="2">
    <source>
        <dbReference type="EMBL" id="EFO79189.1"/>
    </source>
</evidence>
<dbReference type="Gene3D" id="3.30.420.40">
    <property type="match status" value="2"/>
</dbReference>
<dbReference type="STRING" id="765420.OSCT_2935"/>
<dbReference type="GO" id="GO:0006508">
    <property type="term" value="P:proteolysis"/>
    <property type="evidence" value="ECO:0007669"/>
    <property type="project" value="UniProtKB-KW"/>
</dbReference>
<evidence type="ECO:0000313" key="3">
    <source>
        <dbReference type="Proteomes" id="UP000054010"/>
    </source>
</evidence>
<dbReference type="AlphaFoldDB" id="E1IHY4"/>
<sequence>MILVALDTATTITGLALCQHGELLAEAAWHSGRNHTAQLLPQLDLLLRHVGATQADLGAVAVALGPGSWSGLRVGLSVAKGLALAANLPLIGISSLEALAYQQQRRGLPIYPLIRLGRERFASAAFRFGDWIERQTPDRNVTLAELCAEIDERALFCGDLDDQVCTQIQTHLGEERALFPTPAATLRRPGFLAELAWQRYQNHAYDDLATLEPVYLGEAVQPKVVVPPQEAHS</sequence>
<dbReference type="GO" id="GO:0008233">
    <property type="term" value="F:peptidase activity"/>
    <property type="evidence" value="ECO:0007669"/>
    <property type="project" value="UniProtKB-KW"/>
</dbReference>
<dbReference type="InterPro" id="IPR022496">
    <property type="entry name" value="T6A_TsaB"/>
</dbReference>
<proteinExistence type="predicted"/>
<dbReference type="EMBL" id="ADVR01000121">
    <property type="protein sequence ID" value="EFO79189.1"/>
    <property type="molecule type" value="Genomic_DNA"/>
</dbReference>
<gene>
    <name evidence="2" type="ORF">OSCT_2935</name>
</gene>